<accession>A0ACC1J8I5</accession>
<keyword evidence="2" id="KW-1185">Reference proteome</keyword>
<proteinExistence type="predicted"/>
<sequence>MPSHLLFPESPKRTSGGKKFKAPRYIAKRSIISPDIYQPECLFGDCGRFYQGAVEMPGIAEGYKPSGGSRNVRIKPIKTPKKSKPAKSKRAFIKPDILPQECSYTGCNGYERNPSIWEAINAPERRHKNQGEKKPGKKSGKKSTNQRGGEIDYDDVDSSYNQRAMYEGDDDDEYNQRIGRTLGMIFGRLINRGLVGNM</sequence>
<gene>
    <name evidence="1" type="ORF">FBU59_003424</name>
</gene>
<evidence type="ECO:0000313" key="2">
    <source>
        <dbReference type="Proteomes" id="UP001150603"/>
    </source>
</evidence>
<evidence type="ECO:0000313" key="1">
    <source>
        <dbReference type="EMBL" id="KAJ1941708.1"/>
    </source>
</evidence>
<protein>
    <submittedName>
        <fullName evidence="1">Uncharacterized protein</fullName>
    </submittedName>
</protein>
<dbReference type="EMBL" id="JANBPW010002182">
    <property type="protein sequence ID" value="KAJ1941708.1"/>
    <property type="molecule type" value="Genomic_DNA"/>
</dbReference>
<dbReference type="Proteomes" id="UP001150603">
    <property type="component" value="Unassembled WGS sequence"/>
</dbReference>
<name>A0ACC1J8I5_9FUNG</name>
<reference evidence="1" key="1">
    <citation type="submission" date="2022-07" db="EMBL/GenBank/DDBJ databases">
        <title>Phylogenomic reconstructions and comparative analyses of Kickxellomycotina fungi.</title>
        <authorList>
            <person name="Reynolds N.K."/>
            <person name="Stajich J.E."/>
            <person name="Barry K."/>
            <person name="Grigoriev I.V."/>
            <person name="Crous P."/>
            <person name="Smith M.E."/>
        </authorList>
    </citation>
    <scope>NUCLEOTIDE SEQUENCE</scope>
    <source>
        <strain evidence="1">NRRL 5244</strain>
    </source>
</reference>
<comment type="caution">
    <text evidence="1">The sequence shown here is derived from an EMBL/GenBank/DDBJ whole genome shotgun (WGS) entry which is preliminary data.</text>
</comment>
<organism evidence="1 2">
    <name type="scientific">Linderina macrospora</name>
    <dbReference type="NCBI Taxonomy" id="4868"/>
    <lineage>
        <taxon>Eukaryota</taxon>
        <taxon>Fungi</taxon>
        <taxon>Fungi incertae sedis</taxon>
        <taxon>Zoopagomycota</taxon>
        <taxon>Kickxellomycotina</taxon>
        <taxon>Kickxellomycetes</taxon>
        <taxon>Kickxellales</taxon>
        <taxon>Kickxellaceae</taxon>
        <taxon>Linderina</taxon>
    </lineage>
</organism>